<reference evidence="2" key="1">
    <citation type="journal article" date="2014" name="Nat. Commun.">
        <title>The emerging biofuel crop Camelina sativa retains a highly undifferentiated hexaploid genome structure.</title>
        <authorList>
            <person name="Kagale S."/>
            <person name="Koh C."/>
            <person name="Nixon J."/>
            <person name="Bollina V."/>
            <person name="Clarke W.E."/>
            <person name="Tuteja R."/>
            <person name="Spillane C."/>
            <person name="Robinson S.J."/>
            <person name="Links M.G."/>
            <person name="Clarke C."/>
            <person name="Higgins E.E."/>
            <person name="Huebert T."/>
            <person name="Sharpe A.G."/>
            <person name="Parkin I.A."/>
        </authorList>
    </citation>
    <scope>NUCLEOTIDE SEQUENCE [LARGE SCALE GENOMIC DNA]</scope>
    <source>
        <strain evidence="2">cv. DH55</strain>
    </source>
</reference>
<dbReference type="PANTHER" id="PTHR31260:SF32">
    <property type="match status" value="1"/>
</dbReference>
<feature type="region of interest" description="Disordered" evidence="1">
    <location>
        <begin position="332"/>
        <end position="356"/>
    </location>
</feature>
<keyword evidence="2" id="KW-1185">Reference proteome</keyword>
<reference evidence="3" key="2">
    <citation type="submission" date="2025-08" db="UniProtKB">
        <authorList>
            <consortium name="RefSeq"/>
        </authorList>
    </citation>
    <scope>IDENTIFICATION</scope>
    <source>
        <tissue evidence="3">Leaf</tissue>
    </source>
</reference>
<dbReference type="Proteomes" id="UP000694864">
    <property type="component" value="Chromosome 1"/>
</dbReference>
<dbReference type="PANTHER" id="PTHR31260">
    <property type="entry name" value="CYSTATIN/MONELLIN SUPERFAMILY PROTEIN"/>
    <property type="match status" value="1"/>
</dbReference>
<dbReference type="RefSeq" id="XP_010421374.1">
    <property type="nucleotide sequence ID" value="XM_010423072.2"/>
</dbReference>
<evidence type="ECO:0000313" key="3">
    <source>
        <dbReference type="RefSeq" id="XP_010421374.1"/>
    </source>
</evidence>
<evidence type="ECO:0000256" key="1">
    <source>
        <dbReference type="SAM" id="MobiDB-lite"/>
    </source>
</evidence>
<sequence>MADTLKRMLESGELTKEELLSFMRGLDSDDKVVGGCTSDKKVIEEKAVKRIDNRKPLKQLLEMRNLSDEECGNLLREMDEDQSESEEVDERYFRQMIDSQFFDIDPDVRVPRAIGLSHFYFGEEQEPPPEMDLYGQLAVHWFNFENNRNLKFLRIPKLNTQHPFSVSCYITVEVKDEDEDVDATVEVEDVDAAEDEDVDAAADSSPSSLTLQTMVTRYFGDALESMMEVAIEGCRFKPTTTAYKPRFQHFMFNRVDAFYRGCMPTFLSGPPEEAADDQRFYEVQDEDIRKNDWLRLYTQFALFPVCEAGSHAFPPKELELKKILVQTRVTTTQYDDDDDDDDDDVDDEPPSPILNSIDAKSKNAIFHISFRANCRDYTSVVRRTVDGVSGHMQLEVNTTETDCFSSSTDDQS</sequence>
<name>A0ABM0T5Z7_CAMSA</name>
<dbReference type="InterPro" id="IPR006462">
    <property type="entry name" value="MS5"/>
</dbReference>
<proteinExistence type="predicted"/>
<accession>A0ABM0T5Z7</accession>
<gene>
    <name evidence="3" type="primary">LOC104706541</name>
</gene>
<evidence type="ECO:0000313" key="2">
    <source>
        <dbReference type="Proteomes" id="UP000694864"/>
    </source>
</evidence>
<protein>
    <submittedName>
        <fullName evidence="3">UPF0725 protein At3g44770-like isoform X1</fullName>
    </submittedName>
</protein>
<organism evidence="2 3">
    <name type="scientific">Camelina sativa</name>
    <name type="common">False flax</name>
    <name type="synonym">Myagrum sativum</name>
    <dbReference type="NCBI Taxonomy" id="90675"/>
    <lineage>
        <taxon>Eukaryota</taxon>
        <taxon>Viridiplantae</taxon>
        <taxon>Streptophyta</taxon>
        <taxon>Embryophyta</taxon>
        <taxon>Tracheophyta</taxon>
        <taxon>Spermatophyta</taxon>
        <taxon>Magnoliopsida</taxon>
        <taxon>eudicotyledons</taxon>
        <taxon>Gunneridae</taxon>
        <taxon>Pentapetalae</taxon>
        <taxon>rosids</taxon>
        <taxon>malvids</taxon>
        <taxon>Brassicales</taxon>
        <taxon>Brassicaceae</taxon>
        <taxon>Camelineae</taxon>
        <taxon>Camelina</taxon>
    </lineage>
</organism>
<feature type="compositionally biased region" description="Acidic residues" evidence="1">
    <location>
        <begin position="334"/>
        <end position="349"/>
    </location>
</feature>
<dbReference type="GeneID" id="104706541"/>
<dbReference type="Pfam" id="PF04776">
    <property type="entry name" value="protein_MS5"/>
    <property type="match status" value="1"/>
</dbReference>